<dbReference type="InterPro" id="IPR001789">
    <property type="entry name" value="Sig_transdc_resp-reg_receiver"/>
</dbReference>
<sequence>MTKRKQISVVDDDESVREALPDLLRSFGFDVHTFGSAEAFLHAGAFAFSDGMILDIAMPGMTGPELFKELTRRGNQVPTIFVTALKDEILRTRLMKDGAIECLFKPFGDEELQVALAAID</sequence>
<proteinExistence type="predicted"/>
<evidence type="ECO:0000259" key="3">
    <source>
        <dbReference type="PROSITE" id="PS50110"/>
    </source>
</evidence>
<evidence type="ECO:0000256" key="1">
    <source>
        <dbReference type="ARBA" id="ARBA00022553"/>
    </source>
</evidence>
<reference evidence="4" key="1">
    <citation type="submission" date="2019-06" db="EMBL/GenBank/DDBJ databases">
        <authorList>
            <person name="Le Quere A."/>
            <person name="Colella S."/>
        </authorList>
    </citation>
    <scope>NUCLEOTIDE SEQUENCE</scope>
    <source>
        <strain evidence="4">EmedicaeMD41</strain>
    </source>
</reference>
<dbReference type="InterPro" id="IPR011006">
    <property type="entry name" value="CheY-like_superfamily"/>
</dbReference>
<dbReference type="AlphaFoldDB" id="A0A508X883"/>
<dbReference type="InterPro" id="IPR050595">
    <property type="entry name" value="Bact_response_regulator"/>
</dbReference>
<evidence type="ECO:0000256" key="2">
    <source>
        <dbReference type="PROSITE-ProRule" id="PRU00169"/>
    </source>
</evidence>
<dbReference type="PANTHER" id="PTHR44591">
    <property type="entry name" value="STRESS RESPONSE REGULATOR PROTEIN 1"/>
    <property type="match status" value="1"/>
</dbReference>
<dbReference type="PROSITE" id="PS50110">
    <property type="entry name" value="RESPONSE_REGULATORY"/>
    <property type="match status" value="1"/>
</dbReference>
<dbReference type="PANTHER" id="PTHR44591:SF25">
    <property type="entry name" value="CHEMOTAXIS TWO-COMPONENT RESPONSE REGULATOR"/>
    <property type="match status" value="1"/>
</dbReference>
<evidence type="ECO:0000313" key="4">
    <source>
        <dbReference type="EMBL" id="VTZ65993.1"/>
    </source>
</evidence>
<accession>A0A508X883</accession>
<dbReference type="SUPFAM" id="SSF52172">
    <property type="entry name" value="CheY-like"/>
    <property type="match status" value="1"/>
</dbReference>
<protein>
    <submittedName>
        <fullName evidence="4">Response regulator receiver protein</fullName>
    </submittedName>
</protein>
<organism evidence="4">
    <name type="scientific">Sinorhizobium medicae</name>
    <dbReference type="NCBI Taxonomy" id="110321"/>
    <lineage>
        <taxon>Bacteria</taxon>
        <taxon>Pseudomonadati</taxon>
        <taxon>Pseudomonadota</taxon>
        <taxon>Alphaproteobacteria</taxon>
        <taxon>Hyphomicrobiales</taxon>
        <taxon>Rhizobiaceae</taxon>
        <taxon>Sinorhizobium/Ensifer group</taxon>
        <taxon>Sinorhizobium</taxon>
    </lineage>
</organism>
<dbReference type="RefSeq" id="WP_180162386.1">
    <property type="nucleotide sequence ID" value="NZ_CABFNB010000166.1"/>
</dbReference>
<dbReference type="Proteomes" id="UP000507954">
    <property type="component" value="Unassembled WGS sequence"/>
</dbReference>
<dbReference type="GO" id="GO:0000160">
    <property type="term" value="P:phosphorelay signal transduction system"/>
    <property type="evidence" value="ECO:0007669"/>
    <property type="project" value="InterPro"/>
</dbReference>
<name>A0A508X883_9HYPH</name>
<gene>
    <name evidence="4" type="ORF">EMEDMD4_940021</name>
</gene>
<dbReference type="Pfam" id="PF00072">
    <property type="entry name" value="Response_reg"/>
    <property type="match status" value="1"/>
</dbReference>
<dbReference type="EMBL" id="CABFNB010000166">
    <property type="protein sequence ID" value="VTZ65993.1"/>
    <property type="molecule type" value="Genomic_DNA"/>
</dbReference>
<keyword evidence="1 2" id="KW-0597">Phosphoprotein</keyword>
<feature type="domain" description="Response regulatory" evidence="3">
    <location>
        <begin position="6"/>
        <end position="120"/>
    </location>
</feature>
<feature type="modified residue" description="4-aspartylphosphate" evidence="2">
    <location>
        <position position="55"/>
    </location>
</feature>
<dbReference type="SMART" id="SM00448">
    <property type="entry name" value="REC"/>
    <property type="match status" value="1"/>
</dbReference>
<dbReference type="Gene3D" id="3.40.50.2300">
    <property type="match status" value="1"/>
</dbReference>